<dbReference type="SMART" id="SM00698">
    <property type="entry name" value="MORN"/>
    <property type="match status" value="4"/>
</dbReference>
<keyword evidence="1" id="KW-0677">Repeat</keyword>
<dbReference type="EMBL" id="CAMPGE010014693">
    <property type="protein sequence ID" value="CAI2373350.1"/>
    <property type="molecule type" value="Genomic_DNA"/>
</dbReference>
<gene>
    <name evidence="2" type="ORF">ECRASSUSDP1_LOCUS14692</name>
</gene>
<keyword evidence="3" id="KW-1185">Reference proteome</keyword>
<dbReference type="PANTHER" id="PTHR43215">
    <property type="entry name" value="RADIAL SPOKE HEAD 1 HOMOLOG"/>
    <property type="match status" value="1"/>
</dbReference>
<protein>
    <recommendedName>
        <fullName evidence="4">MORN repeat protein</fullName>
    </recommendedName>
</protein>
<sequence length="288" mass="33466">MQVLPCYNKNTDSFPTFEINLTQQPLNYSERYIIKNDNSSYKLSDSEEEKSQDFISKELHELDNEGIDDPDISDEVKSKIAQFDSDLSDLSDKALAELIKESSPTPDIENARIQKLEYRYKEVYEGQTISSHKDEDLVETFYRRPLRHGYGKYFYKKGAIYEGQWNLSYKEGAGRMIYPNKSYYIGQYFKGNRKGFGKEIKRDQQGDLIEVYIGNWKHDKRHGKGTLWDANGSMYQGTFRKNFCNGKAIYTTTKGGQFKCNLDHGKLISYSILDDPDYSVSYEPSEIQ</sequence>
<evidence type="ECO:0008006" key="4">
    <source>
        <dbReference type="Google" id="ProtNLM"/>
    </source>
</evidence>
<dbReference type="Gene3D" id="2.20.110.10">
    <property type="entry name" value="Histone H3 K4-specific methyltransferase SET7/9 N-terminal domain"/>
    <property type="match status" value="2"/>
</dbReference>
<evidence type="ECO:0000313" key="2">
    <source>
        <dbReference type="EMBL" id="CAI2373350.1"/>
    </source>
</evidence>
<dbReference type="SUPFAM" id="SSF82185">
    <property type="entry name" value="Histone H3 K4-specific methyltransferase SET7/9 N-terminal domain"/>
    <property type="match status" value="2"/>
</dbReference>
<dbReference type="Pfam" id="PF02493">
    <property type="entry name" value="MORN"/>
    <property type="match status" value="5"/>
</dbReference>
<reference evidence="2" key="1">
    <citation type="submission" date="2023-07" db="EMBL/GenBank/DDBJ databases">
        <authorList>
            <consortium name="AG Swart"/>
            <person name="Singh M."/>
            <person name="Singh A."/>
            <person name="Seah K."/>
            <person name="Emmerich C."/>
        </authorList>
    </citation>
    <scope>NUCLEOTIDE SEQUENCE</scope>
    <source>
        <strain evidence="2">DP1</strain>
    </source>
</reference>
<evidence type="ECO:0000256" key="1">
    <source>
        <dbReference type="ARBA" id="ARBA00022737"/>
    </source>
</evidence>
<organism evidence="2 3">
    <name type="scientific">Euplotes crassus</name>
    <dbReference type="NCBI Taxonomy" id="5936"/>
    <lineage>
        <taxon>Eukaryota</taxon>
        <taxon>Sar</taxon>
        <taxon>Alveolata</taxon>
        <taxon>Ciliophora</taxon>
        <taxon>Intramacronucleata</taxon>
        <taxon>Spirotrichea</taxon>
        <taxon>Hypotrichia</taxon>
        <taxon>Euplotida</taxon>
        <taxon>Euplotidae</taxon>
        <taxon>Moneuplotes</taxon>
    </lineage>
</organism>
<dbReference type="AlphaFoldDB" id="A0AAD1XIG9"/>
<dbReference type="PANTHER" id="PTHR43215:SF14">
    <property type="entry name" value="RADIAL SPOKE HEAD 1 HOMOLOG"/>
    <property type="match status" value="1"/>
</dbReference>
<comment type="caution">
    <text evidence="2">The sequence shown here is derived from an EMBL/GenBank/DDBJ whole genome shotgun (WGS) entry which is preliminary data.</text>
</comment>
<accession>A0AAD1XIG9</accession>
<dbReference type="InterPro" id="IPR003409">
    <property type="entry name" value="MORN"/>
</dbReference>
<proteinExistence type="predicted"/>
<name>A0AAD1XIG9_EUPCR</name>
<dbReference type="Proteomes" id="UP001295684">
    <property type="component" value="Unassembled WGS sequence"/>
</dbReference>
<evidence type="ECO:0000313" key="3">
    <source>
        <dbReference type="Proteomes" id="UP001295684"/>
    </source>
</evidence>